<protein>
    <submittedName>
        <fullName evidence="1">Uncharacterized protein</fullName>
    </submittedName>
</protein>
<evidence type="ECO:0000313" key="2">
    <source>
        <dbReference type="Proteomes" id="UP000031668"/>
    </source>
</evidence>
<dbReference type="EMBL" id="JWZT01005382">
    <property type="protein sequence ID" value="KII61051.1"/>
    <property type="molecule type" value="Genomic_DNA"/>
</dbReference>
<keyword evidence="2" id="KW-1185">Reference proteome</keyword>
<comment type="caution">
    <text evidence="1">The sequence shown here is derived from an EMBL/GenBank/DDBJ whole genome shotgun (WGS) entry which is preliminary data.</text>
</comment>
<accession>A0A0C2MHB5</accession>
<evidence type="ECO:0000313" key="1">
    <source>
        <dbReference type="EMBL" id="KII61051.1"/>
    </source>
</evidence>
<gene>
    <name evidence="1" type="ORF">RF11_10984</name>
</gene>
<dbReference type="Proteomes" id="UP000031668">
    <property type="component" value="Unassembled WGS sequence"/>
</dbReference>
<proteinExistence type="predicted"/>
<name>A0A0C2MHB5_THEKT</name>
<reference evidence="1 2" key="1">
    <citation type="journal article" date="2014" name="Genome Biol. Evol.">
        <title>The genome of the myxosporean Thelohanellus kitauei shows adaptations to nutrient acquisition within its fish host.</title>
        <authorList>
            <person name="Yang Y."/>
            <person name="Xiong J."/>
            <person name="Zhou Z."/>
            <person name="Huo F."/>
            <person name="Miao W."/>
            <person name="Ran C."/>
            <person name="Liu Y."/>
            <person name="Zhang J."/>
            <person name="Feng J."/>
            <person name="Wang M."/>
            <person name="Wang M."/>
            <person name="Wang L."/>
            <person name="Yao B."/>
        </authorList>
    </citation>
    <scope>NUCLEOTIDE SEQUENCE [LARGE SCALE GENOMIC DNA]</scope>
    <source>
        <strain evidence="1">Wuqing</strain>
    </source>
</reference>
<sequence length="120" mass="13641">MEKGKYEREVSNTLNIKIPNVYRIVNVREKETAAAGKRGRHKPSSLIEETKRRLDETINDCCMWNSLVVVIKLDRLHGKVSAIHQDQQDRGSRPGGVASGCYRRQNLKHLKVNGEQGDCI</sequence>
<dbReference type="AlphaFoldDB" id="A0A0C2MHB5"/>
<organism evidence="1 2">
    <name type="scientific">Thelohanellus kitauei</name>
    <name type="common">Myxosporean</name>
    <dbReference type="NCBI Taxonomy" id="669202"/>
    <lineage>
        <taxon>Eukaryota</taxon>
        <taxon>Metazoa</taxon>
        <taxon>Cnidaria</taxon>
        <taxon>Myxozoa</taxon>
        <taxon>Myxosporea</taxon>
        <taxon>Bivalvulida</taxon>
        <taxon>Platysporina</taxon>
        <taxon>Myxobolidae</taxon>
        <taxon>Thelohanellus</taxon>
    </lineage>
</organism>